<dbReference type="EMBL" id="MU802151">
    <property type="protein sequence ID" value="KAJ3980876.1"/>
    <property type="molecule type" value="Genomic_DNA"/>
</dbReference>
<evidence type="ECO:0000313" key="5">
    <source>
        <dbReference type="EMBL" id="KAJ3980876.1"/>
    </source>
</evidence>
<dbReference type="SUPFAM" id="SSF63570">
    <property type="entry name" value="PABC (PABP) domain"/>
    <property type="match status" value="1"/>
</dbReference>
<feature type="region of interest" description="Disordered" evidence="3">
    <location>
        <begin position="667"/>
        <end position="723"/>
    </location>
</feature>
<dbReference type="Gene3D" id="1.10.1900.10">
    <property type="entry name" value="c-terminal domain of poly(a) binding protein"/>
    <property type="match status" value="1"/>
</dbReference>
<organism evidence="5 6">
    <name type="scientific">Lentinula detonsa</name>
    <dbReference type="NCBI Taxonomy" id="2804962"/>
    <lineage>
        <taxon>Eukaryota</taxon>
        <taxon>Fungi</taxon>
        <taxon>Dikarya</taxon>
        <taxon>Basidiomycota</taxon>
        <taxon>Agaricomycotina</taxon>
        <taxon>Agaricomycetes</taxon>
        <taxon>Agaricomycetidae</taxon>
        <taxon>Agaricales</taxon>
        <taxon>Marasmiineae</taxon>
        <taxon>Omphalotaceae</taxon>
        <taxon>Lentinula</taxon>
    </lineage>
</organism>
<dbReference type="GO" id="GO:0003723">
    <property type="term" value="F:RNA binding"/>
    <property type="evidence" value="ECO:0007669"/>
    <property type="project" value="UniProtKB-UniRule"/>
</dbReference>
<dbReference type="PANTHER" id="PTHR15241:SF390">
    <property type="entry name" value="POLYADENYLATE-BINDING PROTEIN"/>
    <property type="match status" value="1"/>
</dbReference>
<evidence type="ECO:0000259" key="4">
    <source>
        <dbReference type="PROSITE" id="PS50102"/>
    </source>
</evidence>
<feature type="region of interest" description="Disordered" evidence="3">
    <location>
        <begin position="529"/>
        <end position="601"/>
    </location>
</feature>
<dbReference type="AlphaFoldDB" id="A0AA38UPR2"/>
<dbReference type="PROSITE" id="PS50102">
    <property type="entry name" value="RRM"/>
    <property type="match status" value="2"/>
</dbReference>
<comment type="caution">
    <text evidence="5">The sequence shown here is derived from an EMBL/GenBank/DDBJ whole genome shotgun (WGS) entry which is preliminary data.</text>
</comment>
<feature type="compositionally biased region" description="Polar residues" evidence="3">
    <location>
        <begin position="682"/>
        <end position="703"/>
    </location>
</feature>
<dbReference type="InterPro" id="IPR000504">
    <property type="entry name" value="RRM_dom"/>
</dbReference>
<feature type="compositionally biased region" description="Low complexity" evidence="3">
    <location>
        <begin position="704"/>
        <end position="723"/>
    </location>
</feature>
<evidence type="ECO:0000256" key="3">
    <source>
        <dbReference type="SAM" id="MobiDB-lite"/>
    </source>
</evidence>
<evidence type="ECO:0000256" key="1">
    <source>
        <dbReference type="ARBA" id="ARBA00008557"/>
    </source>
</evidence>
<dbReference type="PANTHER" id="PTHR15241">
    <property type="entry name" value="TRANSFORMER-2-RELATED"/>
    <property type="match status" value="1"/>
</dbReference>
<dbReference type="Gene3D" id="3.30.70.330">
    <property type="match status" value="3"/>
</dbReference>
<protein>
    <recommendedName>
        <fullName evidence="4">RRM domain-containing protein</fullName>
    </recommendedName>
</protein>
<evidence type="ECO:0000313" key="6">
    <source>
        <dbReference type="Proteomes" id="UP001163850"/>
    </source>
</evidence>
<accession>A0AA38UPR2</accession>
<gene>
    <name evidence="5" type="ORF">F5890DRAFT_632969</name>
</gene>
<dbReference type="InterPro" id="IPR035979">
    <property type="entry name" value="RBD_domain_sf"/>
</dbReference>
<comment type="similarity">
    <text evidence="1">Belongs to the polyadenylate-binding protein type-1 family.</text>
</comment>
<dbReference type="InterPro" id="IPR012677">
    <property type="entry name" value="Nucleotide-bd_a/b_plait_sf"/>
</dbReference>
<dbReference type="SMART" id="SM00360">
    <property type="entry name" value="RRM"/>
    <property type="match status" value="3"/>
</dbReference>
<proteinExistence type="inferred from homology"/>
<name>A0AA38UPR2_9AGAR</name>
<feature type="region of interest" description="Disordered" evidence="3">
    <location>
        <begin position="378"/>
        <end position="438"/>
    </location>
</feature>
<sequence>MDPEYQVPPQESGPQPHPYLHEPLLYITNLSSNVTDETLGMAFMTCAPFRPKITRDSASPMISGTIEFKFLEKAEKALATLQSRPLPGVPGVLLMLSPYPPTNPPTPLPPPSALPRLVKHLPIGFGDSALYDLFRPYGALASVRIPTHFGPDTGMIEFWNEDDARCAEEAMHCADVEGQNIAVQVYQPRRTASATVNDFNANAPTFVPSSSVFGYTSPAATYSPPRPHYSPRSPVSPIPHSTSQFVHGPGQQVQLAPLSGPGSNSHSGLIDPCNLFCKNLDPEIDSNVLFSHFRQFGQIVSARVMRNEAGESRGFGFVSFQLPDQGVLNISCRQARIHSFYLAAAAMHAMNGVTLGSKQVVVRLHEPKQLRQEKLAARFGSGGNGHPRIASGATSPTASEGGDSYGPGWGSPSPRNRSLGLGNVGGSPGYGQDRDRGRRGSGSFFNAALAGTLNLPMRYDDLAALTPVVRKEVLAGELSRRIKSLASVAPVDVDRIVEGLVNVSLSEIVQAIEDPEKLASQVDKLKIARKSSTPASPAPEQSQSPARSNSASQDSRLLDPNALAATASAPEHPSTPISVTASLSTPPRTSSPSGSVAPTSERDRIAAAVAKFENSPLEKQEKLTELLMSLPKRERALCLFNMEVFRAKLADAKLVLETMEEEEEEEANATAAAIATVPPSTPQNKKTISYATSPQTPDLSSRGPSATSSPLPTTPAAGGTPAEAGNQTYTIAALAKLPATEVLKVVRSSSVILPTGLSKADPLVVQATDEYVDGLMDKAPQMQKQQLGEKLFRVVKSFGIKGAPKITVTLLDQEDLRALAHLMNSYPVVLKHKAQAVATTK</sequence>
<dbReference type="Pfam" id="PF00658">
    <property type="entry name" value="MLLE"/>
    <property type="match status" value="1"/>
</dbReference>
<dbReference type="InterPro" id="IPR036053">
    <property type="entry name" value="PABP-dom"/>
</dbReference>
<dbReference type="SUPFAM" id="SSF54928">
    <property type="entry name" value="RNA-binding domain, RBD"/>
    <property type="match status" value="2"/>
</dbReference>
<keyword evidence="2" id="KW-0694">RNA-binding</keyword>
<feature type="domain" description="RRM" evidence="4">
    <location>
        <begin position="117"/>
        <end position="188"/>
    </location>
</feature>
<dbReference type="Pfam" id="PF00076">
    <property type="entry name" value="RRM_1"/>
    <property type="match status" value="3"/>
</dbReference>
<feature type="compositionally biased region" description="Low complexity" evidence="3">
    <location>
        <begin position="531"/>
        <end position="548"/>
    </location>
</feature>
<reference evidence="5" key="1">
    <citation type="submission" date="2022-08" db="EMBL/GenBank/DDBJ databases">
        <authorList>
            <consortium name="DOE Joint Genome Institute"/>
            <person name="Min B."/>
            <person name="Riley R."/>
            <person name="Sierra-Patev S."/>
            <person name="Naranjo-Ortiz M."/>
            <person name="Looney B."/>
            <person name="Konkel Z."/>
            <person name="Slot J.C."/>
            <person name="Sakamoto Y."/>
            <person name="Steenwyk J.L."/>
            <person name="Rokas A."/>
            <person name="Carro J."/>
            <person name="Camarero S."/>
            <person name="Ferreira P."/>
            <person name="Molpeceres G."/>
            <person name="Ruiz-Duenas F.J."/>
            <person name="Serrano A."/>
            <person name="Henrissat B."/>
            <person name="Drula E."/>
            <person name="Hughes K.W."/>
            <person name="Mata J.L."/>
            <person name="Ishikawa N.K."/>
            <person name="Vargas-Isla R."/>
            <person name="Ushijima S."/>
            <person name="Smith C.A."/>
            <person name="Ahrendt S."/>
            <person name="Andreopoulos W."/>
            <person name="He G."/>
            <person name="Labutti K."/>
            <person name="Lipzen A."/>
            <person name="Ng V."/>
            <person name="Sandor L."/>
            <person name="Barry K."/>
            <person name="Martinez A.T."/>
            <person name="Xiao Y."/>
            <person name="Gibbons J.G."/>
            <person name="Terashima K."/>
            <person name="Hibbett D.S."/>
            <person name="Grigoriev I.V."/>
        </authorList>
    </citation>
    <scope>NUCLEOTIDE SEQUENCE</scope>
    <source>
        <strain evidence="5">TFB7829</strain>
    </source>
</reference>
<dbReference type="Proteomes" id="UP001163850">
    <property type="component" value="Unassembled WGS sequence"/>
</dbReference>
<feature type="compositionally biased region" description="Low complexity" evidence="3">
    <location>
        <begin position="580"/>
        <end position="595"/>
    </location>
</feature>
<dbReference type="InterPro" id="IPR002004">
    <property type="entry name" value="PABP_HYD_C"/>
</dbReference>
<evidence type="ECO:0000256" key="2">
    <source>
        <dbReference type="PROSITE-ProRule" id="PRU00176"/>
    </source>
</evidence>
<feature type="domain" description="RRM" evidence="4">
    <location>
        <begin position="273"/>
        <end position="367"/>
    </location>
</feature>